<evidence type="ECO:0000313" key="2">
    <source>
        <dbReference type="EMBL" id="KAF7544726.1"/>
    </source>
</evidence>
<accession>A0A9P5LDD5</accession>
<dbReference type="Pfam" id="PF00646">
    <property type="entry name" value="F-box"/>
    <property type="match status" value="1"/>
</dbReference>
<proteinExistence type="predicted"/>
<keyword evidence="3" id="KW-1185">Reference proteome</keyword>
<feature type="domain" description="F-box" evidence="1">
    <location>
        <begin position="6"/>
        <end position="51"/>
    </location>
</feature>
<sequence length="545" mass="62797">MSDFPPAALASLPPEIIEQIFSLLPRTTLCHLRLLHRRLGFIATAIAFRTLRLQAFGNSPQRFTHIAQSDKLRGFVKDITCDTWIGPEYEYHKWDRYEIPLGFFAALPLLRHFRGLKALHLRFSQYCGREGRVTRLTIEETGDFRYRVLDVIFQCLAGTWSAERQQHIDQLLGLASSFDVSASDIVAAPISLSALTISNLGDYHDARLTESDAFKEVLASSSLVDLRIYIATQLSRFGQSRNICYRDKHTMFESLPATWLSQPVTSNLRVLSLYCYEYWGWLPKLDLRAVGGGAGLPNLKVLALGKYVFSHEWQVDWFPTLGLEELYLDDCRMLYQSKTDWTPDDRTSVVGQDANGNDVVISNEGYLRYDDVWDSESGSNIDGGSNPDSLPEPEEPNEEEILGFKMIRLTLRWHTLLSRWRDSMSTLRVFKVGYGAWDEKLKDYPKTTRPIRPNRLVVDKKATIGEHYLKYNAFRDFDCLSSDQENKKYQLKYLYDQLYQWYEWRDWAGGWTHGDSSDWVLEDGLEAKDEAALELLLSTVNARQR</sequence>
<dbReference type="PANTHER" id="PTHR42057">
    <property type="entry name" value="F-BOX DOMAIN PROTEIN (AFU_ORTHOLOGUE AFUA_4G00200)"/>
    <property type="match status" value="1"/>
</dbReference>
<name>A0A9P5LDD5_9HYPO</name>
<dbReference type="EMBL" id="JAANBB010000288">
    <property type="protein sequence ID" value="KAF7544726.1"/>
    <property type="molecule type" value="Genomic_DNA"/>
</dbReference>
<gene>
    <name evidence="2" type="ORF">G7Z17_g9725</name>
</gene>
<dbReference type="AlphaFoldDB" id="A0A9P5LDD5"/>
<dbReference type="PROSITE" id="PS50181">
    <property type="entry name" value="FBOX"/>
    <property type="match status" value="1"/>
</dbReference>
<dbReference type="SUPFAM" id="SSF81383">
    <property type="entry name" value="F-box domain"/>
    <property type="match status" value="1"/>
</dbReference>
<dbReference type="Proteomes" id="UP000722485">
    <property type="component" value="Unassembled WGS sequence"/>
</dbReference>
<dbReference type="PANTHER" id="PTHR42057:SF2">
    <property type="entry name" value="F-BOX DOMAIN PROTEIN (AFU_ORTHOLOGUE AFUA_4G00200)-RELATED"/>
    <property type="match status" value="1"/>
</dbReference>
<dbReference type="InterPro" id="IPR001810">
    <property type="entry name" value="F-box_dom"/>
</dbReference>
<comment type="caution">
    <text evidence="2">The sequence shown here is derived from an EMBL/GenBank/DDBJ whole genome shotgun (WGS) entry which is preliminary data.</text>
</comment>
<evidence type="ECO:0000313" key="3">
    <source>
        <dbReference type="Proteomes" id="UP000722485"/>
    </source>
</evidence>
<reference evidence="2" key="1">
    <citation type="submission" date="2020-03" db="EMBL/GenBank/DDBJ databases">
        <title>Draft Genome Sequence of Cylindrodendrum hubeiense.</title>
        <authorList>
            <person name="Buettner E."/>
            <person name="Kellner H."/>
        </authorList>
    </citation>
    <scope>NUCLEOTIDE SEQUENCE</scope>
    <source>
        <strain evidence="2">IHI 201604</strain>
    </source>
</reference>
<evidence type="ECO:0000259" key="1">
    <source>
        <dbReference type="PROSITE" id="PS50181"/>
    </source>
</evidence>
<dbReference type="InterPro" id="IPR036047">
    <property type="entry name" value="F-box-like_dom_sf"/>
</dbReference>
<protein>
    <recommendedName>
        <fullName evidence="1">F-box domain-containing protein</fullName>
    </recommendedName>
</protein>
<organism evidence="2 3">
    <name type="scientific">Cylindrodendrum hubeiense</name>
    <dbReference type="NCBI Taxonomy" id="595255"/>
    <lineage>
        <taxon>Eukaryota</taxon>
        <taxon>Fungi</taxon>
        <taxon>Dikarya</taxon>
        <taxon>Ascomycota</taxon>
        <taxon>Pezizomycotina</taxon>
        <taxon>Sordariomycetes</taxon>
        <taxon>Hypocreomycetidae</taxon>
        <taxon>Hypocreales</taxon>
        <taxon>Nectriaceae</taxon>
        <taxon>Cylindrodendrum</taxon>
    </lineage>
</organism>
<dbReference type="OrthoDB" id="3140657at2759"/>